<feature type="domain" description="DUF1214" evidence="1">
    <location>
        <begin position="333"/>
        <end position="441"/>
    </location>
</feature>
<organism evidence="3 4">
    <name type="scientific">Neobacillus pocheonensis</name>
    <dbReference type="NCBI Taxonomy" id="363869"/>
    <lineage>
        <taxon>Bacteria</taxon>
        <taxon>Bacillati</taxon>
        <taxon>Bacillota</taxon>
        <taxon>Bacilli</taxon>
        <taxon>Bacillales</taxon>
        <taxon>Bacillaceae</taxon>
        <taxon>Neobacillus</taxon>
    </lineage>
</organism>
<dbReference type="Gene3D" id="2.60.120.600">
    <property type="entry name" value="Domain of unknown function DUF1214, C-terminal domain"/>
    <property type="match status" value="1"/>
</dbReference>
<comment type="caution">
    <text evidence="3">The sequence shown here is derived from an EMBL/GenBank/DDBJ whole genome shotgun (WGS) entry which is preliminary data.</text>
</comment>
<dbReference type="EMBL" id="JAMQCR010000002">
    <property type="protein sequence ID" value="MCM2534290.1"/>
    <property type="molecule type" value="Genomic_DNA"/>
</dbReference>
<dbReference type="InterPro" id="IPR010679">
    <property type="entry name" value="DUF1254"/>
</dbReference>
<accession>A0ABT0WE13</accession>
<dbReference type="InterPro" id="IPR037049">
    <property type="entry name" value="DUF1214_C_sf"/>
</dbReference>
<dbReference type="PANTHER" id="PTHR36509">
    <property type="entry name" value="BLL3101 PROTEIN"/>
    <property type="match status" value="1"/>
</dbReference>
<evidence type="ECO:0000313" key="3">
    <source>
        <dbReference type="EMBL" id="MCM2534290.1"/>
    </source>
</evidence>
<evidence type="ECO:0000259" key="2">
    <source>
        <dbReference type="Pfam" id="PF06863"/>
    </source>
</evidence>
<reference evidence="3 4" key="1">
    <citation type="submission" date="2022-06" db="EMBL/GenBank/DDBJ databases">
        <authorList>
            <person name="Jeon C.O."/>
        </authorList>
    </citation>
    <scope>NUCLEOTIDE SEQUENCE [LARGE SCALE GENOMIC DNA]</scope>
    <source>
        <strain evidence="3 4">KCTC 13943</strain>
    </source>
</reference>
<dbReference type="Proteomes" id="UP001523262">
    <property type="component" value="Unassembled WGS sequence"/>
</dbReference>
<sequence length="457" mass="51126">MAIFTGEVLADSPAQNSNNQEVTTAQTTPYVVDAKDQYKSNLAYSIGIEAYLYGFPLVDMVKTMQGSLKKVPLNSFDHVRNLADENFRDWVKPNNDTLYSLAWLDLSKGPVELSIPKAEDGRYFTFQFIDAYTNSFHYIGTRTNDTNGGKYVIVGPGWKEKPAAGKKVVNAPTNMVWILGRTLVNGKNDVANVNAIQDQYKLTPYKKNQEKPNIDLPEVSEDVLNDPVKFFDIMTRAMKLFPGTKEDAGVVSQFKLVGIDPETGFQGMKDPVIMDGLTRAFKDAKEIMLKSKPDVSVLNNNWSVFNHVGSYGTDYLSRAVIAYYGIGAINPEEGIYTGATINSTGKPLRGDNQYIIHFDKDNMPPVNAFWSICLYGPDQFFVANPINRFSIGDRTEGLRYNPDGSLDLYVQNSAPIGHESNWLPAPKSNFILVLRMYLPKQIMIDGKYQLPLVQKVN</sequence>
<gene>
    <name evidence="3" type="ORF">NDK43_20460</name>
</gene>
<protein>
    <submittedName>
        <fullName evidence="3">DUF1254 domain-containing protein</fullName>
    </submittedName>
</protein>
<keyword evidence="4" id="KW-1185">Reference proteome</keyword>
<evidence type="ECO:0000313" key="4">
    <source>
        <dbReference type="Proteomes" id="UP001523262"/>
    </source>
</evidence>
<dbReference type="Gene3D" id="2.60.40.1610">
    <property type="entry name" value="Domain of unknown function DUF1254"/>
    <property type="match status" value="1"/>
</dbReference>
<dbReference type="PANTHER" id="PTHR36509:SF2">
    <property type="entry name" value="BLL3101 PROTEIN"/>
    <property type="match status" value="1"/>
</dbReference>
<proteinExistence type="predicted"/>
<dbReference type="SUPFAM" id="SSF160935">
    <property type="entry name" value="VPA0735-like"/>
    <property type="match status" value="1"/>
</dbReference>
<feature type="domain" description="DUF1254" evidence="2">
    <location>
        <begin position="74"/>
        <end position="204"/>
    </location>
</feature>
<dbReference type="InterPro" id="IPR010621">
    <property type="entry name" value="DUF1214"/>
</dbReference>
<dbReference type="Pfam" id="PF06863">
    <property type="entry name" value="DUF1254"/>
    <property type="match status" value="1"/>
</dbReference>
<dbReference type="Pfam" id="PF06742">
    <property type="entry name" value="DUF1214"/>
    <property type="match status" value="1"/>
</dbReference>
<name>A0ABT0WE13_9BACI</name>
<dbReference type="InterPro" id="IPR037050">
    <property type="entry name" value="DUF1254_sf"/>
</dbReference>
<evidence type="ECO:0000259" key="1">
    <source>
        <dbReference type="Pfam" id="PF06742"/>
    </source>
</evidence>